<dbReference type="PROSITE" id="PS00908">
    <property type="entry name" value="MR_MLE_1"/>
    <property type="match status" value="1"/>
</dbReference>
<comment type="cofactor">
    <cofactor evidence="1">
        <name>Mg(2+)</name>
        <dbReference type="ChEBI" id="CHEBI:18420"/>
    </cofactor>
</comment>
<dbReference type="Gene3D" id="3.20.20.120">
    <property type="entry name" value="Enolase-like C-terminal domain"/>
    <property type="match status" value="1"/>
</dbReference>
<dbReference type="SUPFAM" id="SSF54826">
    <property type="entry name" value="Enolase N-terminal domain-like"/>
    <property type="match status" value="1"/>
</dbReference>
<dbReference type="SMART" id="SM00922">
    <property type="entry name" value="MR_MLE"/>
    <property type="match status" value="1"/>
</dbReference>
<dbReference type="Proteomes" id="UP001156882">
    <property type="component" value="Unassembled WGS sequence"/>
</dbReference>
<name>A0ABQ6CLB6_9HYPH</name>
<evidence type="ECO:0000256" key="1">
    <source>
        <dbReference type="ARBA" id="ARBA00001946"/>
    </source>
</evidence>
<dbReference type="PANTHER" id="PTHR13794">
    <property type="entry name" value="ENOLASE SUPERFAMILY, MANDELATE RACEMASE"/>
    <property type="match status" value="1"/>
</dbReference>
<dbReference type="InterPro" id="IPR029017">
    <property type="entry name" value="Enolase-like_N"/>
</dbReference>
<dbReference type="InterPro" id="IPR036849">
    <property type="entry name" value="Enolase-like_C_sf"/>
</dbReference>
<dbReference type="SFLD" id="SFLDS00001">
    <property type="entry name" value="Enolase"/>
    <property type="match status" value="1"/>
</dbReference>
<dbReference type="InterPro" id="IPR013342">
    <property type="entry name" value="Mandelate_racemase_C"/>
</dbReference>
<dbReference type="PANTHER" id="PTHR13794:SF58">
    <property type="entry name" value="MITOCHONDRIAL ENOLASE SUPERFAMILY MEMBER 1"/>
    <property type="match status" value="1"/>
</dbReference>
<dbReference type="EMBL" id="BSPC01000024">
    <property type="protein sequence ID" value="GLS19660.1"/>
    <property type="molecule type" value="Genomic_DNA"/>
</dbReference>
<feature type="domain" description="Mandelate racemase/muconate lactonizing enzyme C-terminal" evidence="4">
    <location>
        <begin position="152"/>
        <end position="250"/>
    </location>
</feature>
<proteinExistence type="predicted"/>
<dbReference type="InterPro" id="IPR018110">
    <property type="entry name" value="Mandel_Rmase/mucon_lact_enz_CS"/>
</dbReference>
<evidence type="ECO:0000313" key="5">
    <source>
        <dbReference type="EMBL" id="GLS19660.1"/>
    </source>
</evidence>
<dbReference type="Pfam" id="PF02746">
    <property type="entry name" value="MR_MLE_N"/>
    <property type="match status" value="1"/>
</dbReference>
<accession>A0ABQ6CLB6</accession>
<keyword evidence="6" id="KW-1185">Reference proteome</keyword>
<comment type="caution">
    <text evidence="5">The sequence shown here is derived from an EMBL/GenBank/DDBJ whole genome shotgun (WGS) entry which is preliminary data.</text>
</comment>
<dbReference type="CDD" id="cd03316">
    <property type="entry name" value="MR_like"/>
    <property type="match status" value="1"/>
</dbReference>
<sequence length="371" mass="40828">MKIKSVEPFILHAPLNTDSISDSTHTISHWGVVGAKIVTEDGLEGYGFTGTHAHLPSDRLITSCISECYAPMLIGEDAQDGDRLWAKLARYPAVQWVGRAGVTHIALAAIDIALWDLRAKRAGLPLWKLLGGATVDRLEAYNTDIGWLSIPKDRLVEGSLRSIEHEGFKRLKLKVGHADPMIDIGRIEAVRKAVGPGVTIAIDGNGKWDLPTCQRFCAQAEALDIFWFEEPMWYDDIASHVALARSTWIPIALGEQLYTAEAFNAFIASGAVHYVQPDVTRLAGITEYIQVAHTAHSSRLPVVAHVGDMGQVHVHLSYWHPATPMLEYIPWIKDCFAEPIRIEDGHYVRPQMPGAGCTLTKDAVAAFSKPC</sequence>
<dbReference type="Pfam" id="PF13378">
    <property type="entry name" value="MR_MLE_C"/>
    <property type="match status" value="1"/>
</dbReference>
<protein>
    <submittedName>
        <fullName evidence="5">Mandelate racemase</fullName>
    </submittedName>
</protein>
<evidence type="ECO:0000256" key="2">
    <source>
        <dbReference type="ARBA" id="ARBA00022723"/>
    </source>
</evidence>
<dbReference type="InterPro" id="IPR046945">
    <property type="entry name" value="RHMD-like"/>
</dbReference>
<dbReference type="RefSeq" id="WP_284312661.1">
    <property type="nucleotide sequence ID" value="NZ_BSPC01000024.1"/>
</dbReference>
<organism evidence="5 6">
    <name type="scientific">Labrys miyagiensis</name>
    <dbReference type="NCBI Taxonomy" id="346912"/>
    <lineage>
        <taxon>Bacteria</taxon>
        <taxon>Pseudomonadati</taxon>
        <taxon>Pseudomonadota</taxon>
        <taxon>Alphaproteobacteria</taxon>
        <taxon>Hyphomicrobiales</taxon>
        <taxon>Xanthobacteraceae</taxon>
        <taxon>Labrys</taxon>
    </lineage>
</organism>
<dbReference type="SFLD" id="SFLDG00179">
    <property type="entry name" value="mandelate_racemase"/>
    <property type="match status" value="1"/>
</dbReference>
<dbReference type="SUPFAM" id="SSF51604">
    <property type="entry name" value="Enolase C-terminal domain-like"/>
    <property type="match status" value="1"/>
</dbReference>
<evidence type="ECO:0000256" key="3">
    <source>
        <dbReference type="ARBA" id="ARBA00022842"/>
    </source>
</evidence>
<evidence type="ECO:0000313" key="6">
    <source>
        <dbReference type="Proteomes" id="UP001156882"/>
    </source>
</evidence>
<dbReference type="Gene3D" id="3.30.390.10">
    <property type="entry name" value="Enolase-like, N-terminal domain"/>
    <property type="match status" value="1"/>
</dbReference>
<evidence type="ECO:0000259" key="4">
    <source>
        <dbReference type="SMART" id="SM00922"/>
    </source>
</evidence>
<gene>
    <name evidence="5" type="ORF">GCM10007874_26770</name>
</gene>
<keyword evidence="3" id="KW-0460">Magnesium</keyword>
<reference evidence="6" key="1">
    <citation type="journal article" date="2019" name="Int. J. Syst. Evol. Microbiol.">
        <title>The Global Catalogue of Microorganisms (GCM) 10K type strain sequencing project: providing services to taxonomists for standard genome sequencing and annotation.</title>
        <authorList>
            <consortium name="The Broad Institute Genomics Platform"/>
            <consortium name="The Broad Institute Genome Sequencing Center for Infectious Disease"/>
            <person name="Wu L."/>
            <person name="Ma J."/>
        </authorList>
    </citation>
    <scope>NUCLEOTIDE SEQUENCE [LARGE SCALE GENOMIC DNA]</scope>
    <source>
        <strain evidence="6">NBRC 101365</strain>
    </source>
</reference>
<keyword evidence="2" id="KW-0479">Metal-binding</keyword>
<dbReference type="InterPro" id="IPR013341">
    <property type="entry name" value="Mandelate_racemase_N_dom"/>
</dbReference>
<dbReference type="InterPro" id="IPR029065">
    <property type="entry name" value="Enolase_C-like"/>
</dbReference>